<dbReference type="PaxDb" id="1114965-Spaf_0502"/>
<evidence type="ECO:0000313" key="1">
    <source>
        <dbReference type="EMBL" id="AFJ25513.1"/>
    </source>
</evidence>
<reference evidence="1 2" key="1">
    <citation type="journal article" date="2012" name="PLoS ONE">
        <title>Complete Genome and Transcriptomes of Streptococcus parasanguinis FW213: Phylogenic Relations and Potential Virulence Mechanisms.</title>
        <authorList>
            <person name="Geng J."/>
            <person name="Chiu C.H."/>
            <person name="Tang P."/>
            <person name="Chen Y."/>
            <person name="Shieh H.R."/>
            <person name="Hu S."/>
            <person name="Chen Y.Y."/>
        </authorList>
    </citation>
    <scope>NUCLEOTIDE SEQUENCE [LARGE SCALE GENOMIC DNA]</scope>
    <source>
        <strain evidence="1 2">FW213</strain>
    </source>
</reference>
<dbReference type="Proteomes" id="UP000002865">
    <property type="component" value="Chromosome"/>
</dbReference>
<dbReference type="AlphaFoldDB" id="I1ZKD9"/>
<dbReference type="HOGENOM" id="CLU_3376369_0_0_9"/>
<gene>
    <name evidence="1" type="ORF">Spaf_0502</name>
</gene>
<sequence>MKSLKRGGNGLSSGVFRQERRDMLYWYQYVKGEL</sequence>
<organism evidence="1 2">
    <name type="scientific">Streptococcus parasanguinis FW213</name>
    <dbReference type="NCBI Taxonomy" id="1114965"/>
    <lineage>
        <taxon>Bacteria</taxon>
        <taxon>Bacillati</taxon>
        <taxon>Bacillota</taxon>
        <taxon>Bacilli</taxon>
        <taxon>Lactobacillales</taxon>
        <taxon>Streptococcaceae</taxon>
        <taxon>Streptococcus</taxon>
    </lineage>
</organism>
<name>I1ZKD9_STRPA</name>
<accession>I1ZKD9</accession>
<evidence type="ECO:0000313" key="2">
    <source>
        <dbReference type="Proteomes" id="UP000002865"/>
    </source>
</evidence>
<dbReference type="KEGG" id="scf:Spaf_0502"/>
<proteinExistence type="predicted"/>
<dbReference type="STRING" id="1114965.Spaf_0502"/>
<protein>
    <submittedName>
        <fullName evidence="1">Uncharacterized protein</fullName>
    </submittedName>
</protein>
<dbReference type="EMBL" id="CP003122">
    <property type="protein sequence ID" value="AFJ25513.1"/>
    <property type="molecule type" value="Genomic_DNA"/>
</dbReference>